<protein>
    <submittedName>
        <fullName evidence="5">Transketolase, N-terminal subunit</fullName>
    </submittedName>
</protein>
<dbReference type="PATRIC" id="fig|1678841.3.peg.932"/>
<dbReference type="SUPFAM" id="SSF52518">
    <property type="entry name" value="Thiamin diphosphate-binding fold (THDP-binding)"/>
    <property type="match status" value="1"/>
</dbReference>
<evidence type="ECO:0000313" key="5">
    <source>
        <dbReference type="EMBL" id="GAP42685.1"/>
    </source>
</evidence>
<evidence type="ECO:0000256" key="2">
    <source>
        <dbReference type="ARBA" id="ARBA00007131"/>
    </source>
</evidence>
<dbReference type="InterPro" id="IPR005474">
    <property type="entry name" value="Transketolase_N"/>
</dbReference>
<name>A0A0S7BQZ3_9BACT</name>
<dbReference type="EMBL" id="DF968182">
    <property type="protein sequence ID" value="GAP42685.1"/>
    <property type="molecule type" value="Genomic_DNA"/>
</dbReference>
<evidence type="ECO:0000313" key="6">
    <source>
        <dbReference type="Proteomes" id="UP000053091"/>
    </source>
</evidence>
<proteinExistence type="inferred from homology"/>
<dbReference type="PANTHER" id="PTHR47514:SF1">
    <property type="entry name" value="TRANSKETOLASE N-TERMINAL SECTION-RELATED"/>
    <property type="match status" value="1"/>
</dbReference>
<dbReference type="InterPro" id="IPR029061">
    <property type="entry name" value="THDP-binding"/>
</dbReference>
<comment type="similarity">
    <text evidence="2">Belongs to the transketolase family.</text>
</comment>
<dbReference type="AlphaFoldDB" id="A0A0S7BQZ3"/>
<dbReference type="CDD" id="cd02012">
    <property type="entry name" value="TPP_TK"/>
    <property type="match status" value="1"/>
</dbReference>
<dbReference type="PANTHER" id="PTHR47514">
    <property type="entry name" value="TRANSKETOLASE N-TERMINAL SECTION-RELATED"/>
    <property type="match status" value="1"/>
</dbReference>
<dbReference type="Gene3D" id="3.40.50.970">
    <property type="match status" value="1"/>
</dbReference>
<dbReference type="Pfam" id="PF00456">
    <property type="entry name" value="Transketolase_N"/>
    <property type="match status" value="1"/>
</dbReference>
<keyword evidence="3" id="KW-0786">Thiamine pyrophosphate</keyword>
<dbReference type="STRING" id="1678841.TBC1_11822"/>
<dbReference type="Proteomes" id="UP000053091">
    <property type="component" value="Unassembled WGS sequence"/>
</dbReference>
<accession>A0A0S7BQZ3</accession>
<evidence type="ECO:0000256" key="3">
    <source>
        <dbReference type="ARBA" id="ARBA00023052"/>
    </source>
</evidence>
<feature type="domain" description="Transketolase N-terminal" evidence="4">
    <location>
        <begin position="16"/>
        <end position="260"/>
    </location>
</feature>
<evidence type="ECO:0000256" key="1">
    <source>
        <dbReference type="ARBA" id="ARBA00001964"/>
    </source>
</evidence>
<evidence type="ECO:0000259" key="4">
    <source>
        <dbReference type="Pfam" id="PF00456"/>
    </source>
</evidence>
<comment type="cofactor">
    <cofactor evidence="1">
        <name>thiamine diphosphate</name>
        <dbReference type="ChEBI" id="CHEBI:58937"/>
    </cofactor>
</comment>
<reference evidence="5" key="1">
    <citation type="journal article" date="2015" name="Genome Announc.">
        <title>Draft Genome Sequence of Bacteroidales Strain TBC1, a Novel Isolate from a Methanogenic Wastewater Treatment System.</title>
        <authorList>
            <person name="Tourlousse D.M."/>
            <person name="Matsuura N."/>
            <person name="Sun L."/>
            <person name="Toyonaga M."/>
            <person name="Kuroda K."/>
            <person name="Ohashi A."/>
            <person name="Cruz R."/>
            <person name="Yamaguchi T."/>
            <person name="Sekiguchi Y."/>
        </authorList>
    </citation>
    <scope>NUCLEOTIDE SEQUENCE [LARGE SCALE GENOMIC DNA]</scope>
    <source>
        <strain evidence="5">TBC1</strain>
    </source>
</reference>
<dbReference type="RefSeq" id="WP_062038871.1">
    <property type="nucleotide sequence ID" value="NZ_DF968182.1"/>
</dbReference>
<sequence length="290" mass="31627">MIKISDPRKLLNISYQTRALIIKMLSAAGSGHTGGSLGLADIFTCLYFNELNHNPENPVWPDRDRVILSIGHVAPVFYATLSQAGYFDKSELFTLRKLGSRLQGHPGMDWGLPGIETSSGSLGQGLSIATGMAIVAKKSLPDIRVFSIHGDGELQEGQIWEAAMAAVHYNLDNITAIVDLNGVQIDGPTSAVMQLNPLSEKWRAFGWNVINCDGHDIPGILAAFRKARLCSGKPSVILAETIMGKGVKTIENDHRWHGRAPSPAEAIEFLCQIDEIYRIELAKIKTVNDV</sequence>
<gene>
    <name evidence="5" type="ORF">TBC1_11822</name>
</gene>
<dbReference type="OrthoDB" id="8732661at2"/>
<keyword evidence="6" id="KW-1185">Reference proteome</keyword>
<organism evidence="5">
    <name type="scientific">Lentimicrobium saccharophilum</name>
    <dbReference type="NCBI Taxonomy" id="1678841"/>
    <lineage>
        <taxon>Bacteria</taxon>
        <taxon>Pseudomonadati</taxon>
        <taxon>Bacteroidota</taxon>
        <taxon>Bacteroidia</taxon>
        <taxon>Bacteroidales</taxon>
        <taxon>Lentimicrobiaceae</taxon>
        <taxon>Lentimicrobium</taxon>
    </lineage>
</organism>